<dbReference type="PANTHER" id="PTHR42946">
    <property type="entry name" value="PHOSPHOHEXOSE MUTASE"/>
    <property type="match status" value="1"/>
</dbReference>
<dbReference type="AlphaFoldDB" id="A0A858SU90"/>
<dbReference type="Pfam" id="PF00408">
    <property type="entry name" value="PGM_PMM_IV"/>
    <property type="match status" value="1"/>
</dbReference>
<evidence type="ECO:0000256" key="6">
    <source>
        <dbReference type="ARBA" id="ARBA00023235"/>
    </source>
</evidence>
<dbReference type="PANTHER" id="PTHR42946:SF1">
    <property type="entry name" value="PHOSPHOGLUCOMUTASE (ALPHA-D-GLUCOSE-1,6-BISPHOSPHATE-DEPENDENT)"/>
    <property type="match status" value="1"/>
</dbReference>
<reference evidence="12 13" key="1">
    <citation type="submission" date="2020-02" db="EMBL/GenBank/DDBJ databases">
        <title>Genome sequence of Roseobacter ponti.</title>
        <authorList>
            <person name="Hollensteiner J."/>
            <person name="Schneider D."/>
            <person name="Poehlein A."/>
            <person name="Daniel R."/>
        </authorList>
    </citation>
    <scope>NUCLEOTIDE SEQUENCE [LARGE SCALE GENOMIC DNA]</scope>
    <source>
        <strain evidence="12 13">DSM 106830</strain>
    </source>
</reference>
<dbReference type="GO" id="GO:0004615">
    <property type="term" value="F:phosphomannomutase activity"/>
    <property type="evidence" value="ECO:0007669"/>
    <property type="project" value="TreeGrafter"/>
</dbReference>
<dbReference type="InterPro" id="IPR005843">
    <property type="entry name" value="A-D-PHexomutase_C"/>
</dbReference>
<comment type="similarity">
    <text evidence="2 7">Belongs to the phosphohexose mutase family.</text>
</comment>
<evidence type="ECO:0000313" key="12">
    <source>
        <dbReference type="EMBL" id="QJF51870.1"/>
    </source>
</evidence>
<evidence type="ECO:0000259" key="11">
    <source>
        <dbReference type="Pfam" id="PF02880"/>
    </source>
</evidence>
<keyword evidence="3" id="KW-0597">Phosphoprotein</keyword>
<dbReference type="InterPro" id="IPR005846">
    <property type="entry name" value="A-D-PHexomutase_a/b/a-III"/>
</dbReference>
<protein>
    <submittedName>
        <fullName evidence="12">Phosphomannomutase</fullName>
    </submittedName>
</protein>
<dbReference type="EMBL" id="CP048788">
    <property type="protein sequence ID" value="QJF51870.1"/>
    <property type="molecule type" value="Genomic_DNA"/>
</dbReference>
<keyword evidence="6" id="KW-0413">Isomerase</keyword>
<sequence length="464" mass="47746">MPPKFGTSGLRGLVTELTAGLVGDYTAAFLGACDTGGAICLGRDLRPSSPQIAQDVARAAVACGFTVIDCGAVPTPALALAAQSRGAGAVMITGSHIPADRNGIKFYSRAGEISKSDETAINAHPGAVQGAAAPGSVETDDGAGARFAERYLSACGQDALAGMKIGHYTHSSVGRDLITRVLSGLGAEVVELGRSENFIPVDTEAVAPDVRDMIRSWSSEHALDALVSSDGDADRPLLADETGAIVPGDILGQIVAEALGAETVVTPVSSNSGVSRKGFGTVIRTRIGSPYVIAAMQEATGKVAGYEANGGFLLGYTAEGRTGPLAPLMTRDCVLPLVIGLIAARGGTLSQRVGQEPPVVAMADRLQNVPQAFSTWFVDALAGQEAVRAEFLRTLGAREAALDLTDGVRMTLTDGSVLHVRPSGNAPELRLYTEAENSTAAQKLLAGGLAEISRRHSEWAESAG</sequence>
<dbReference type="Pfam" id="PF02878">
    <property type="entry name" value="PGM_PMM_I"/>
    <property type="match status" value="1"/>
</dbReference>
<proteinExistence type="inferred from homology"/>
<dbReference type="Pfam" id="PF02879">
    <property type="entry name" value="PGM_PMM_II"/>
    <property type="match status" value="1"/>
</dbReference>
<dbReference type="CDD" id="cd03088">
    <property type="entry name" value="ManB"/>
    <property type="match status" value="1"/>
</dbReference>
<keyword evidence="4 7" id="KW-0479">Metal-binding</keyword>
<dbReference type="RefSeq" id="WP_169641088.1">
    <property type="nucleotide sequence ID" value="NZ_CP048788.1"/>
</dbReference>
<evidence type="ECO:0000256" key="4">
    <source>
        <dbReference type="ARBA" id="ARBA00022723"/>
    </source>
</evidence>
<keyword evidence="13" id="KW-1185">Reference proteome</keyword>
<evidence type="ECO:0000256" key="3">
    <source>
        <dbReference type="ARBA" id="ARBA00022553"/>
    </source>
</evidence>
<feature type="domain" description="Alpha-D-phosphohexomutase C-terminal" evidence="8">
    <location>
        <begin position="401"/>
        <end position="444"/>
    </location>
</feature>
<name>A0A858SU90_9RHOB</name>
<dbReference type="GO" id="GO:0005975">
    <property type="term" value="P:carbohydrate metabolic process"/>
    <property type="evidence" value="ECO:0007669"/>
    <property type="project" value="InterPro"/>
</dbReference>
<feature type="domain" description="Alpha-D-phosphohexomutase alpha/beta/alpha" evidence="9">
    <location>
        <begin position="4"/>
        <end position="123"/>
    </location>
</feature>
<gene>
    <name evidence="12" type="ORF">G3256_12200</name>
</gene>
<comment type="cofactor">
    <cofactor evidence="1">
        <name>Mg(2+)</name>
        <dbReference type="ChEBI" id="CHEBI:18420"/>
    </cofactor>
</comment>
<dbReference type="InterPro" id="IPR005844">
    <property type="entry name" value="A-D-PHexomutase_a/b/a-I"/>
</dbReference>
<evidence type="ECO:0000259" key="10">
    <source>
        <dbReference type="Pfam" id="PF02879"/>
    </source>
</evidence>
<dbReference type="SUPFAM" id="SSF53738">
    <property type="entry name" value="Phosphoglucomutase, first 3 domains"/>
    <property type="match status" value="3"/>
</dbReference>
<dbReference type="Gene3D" id="3.40.120.10">
    <property type="entry name" value="Alpha-D-Glucose-1,6-Bisphosphate, subunit A, domain 3"/>
    <property type="match status" value="3"/>
</dbReference>
<dbReference type="InterPro" id="IPR050060">
    <property type="entry name" value="Phosphoglucosamine_mutase"/>
</dbReference>
<dbReference type="PROSITE" id="PS00710">
    <property type="entry name" value="PGM_PMM"/>
    <property type="match status" value="1"/>
</dbReference>
<keyword evidence="5 7" id="KW-0460">Magnesium</keyword>
<dbReference type="GO" id="GO:0000287">
    <property type="term" value="F:magnesium ion binding"/>
    <property type="evidence" value="ECO:0007669"/>
    <property type="project" value="InterPro"/>
</dbReference>
<evidence type="ECO:0000259" key="9">
    <source>
        <dbReference type="Pfam" id="PF02878"/>
    </source>
</evidence>
<dbReference type="KEGG" id="rpon:G3256_12200"/>
<evidence type="ECO:0000256" key="7">
    <source>
        <dbReference type="RuleBase" id="RU004326"/>
    </source>
</evidence>
<dbReference type="Gene3D" id="3.30.310.50">
    <property type="entry name" value="Alpha-D-phosphohexomutase, C-terminal domain"/>
    <property type="match status" value="1"/>
</dbReference>
<evidence type="ECO:0000256" key="5">
    <source>
        <dbReference type="ARBA" id="ARBA00022842"/>
    </source>
</evidence>
<dbReference type="InterPro" id="IPR016066">
    <property type="entry name" value="A-D-PHexomutase_CS"/>
</dbReference>
<organism evidence="12 13">
    <name type="scientific">Roseobacter ponti</name>
    <dbReference type="NCBI Taxonomy" id="1891787"/>
    <lineage>
        <taxon>Bacteria</taxon>
        <taxon>Pseudomonadati</taxon>
        <taxon>Pseudomonadota</taxon>
        <taxon>Alphaproteobacteria</taxon>
        <taxon>Rhodobacterales</taxon>
        <taxon>Roseobacteraceae</taxon>
        <taxon>Roseobacter</taxon>
    </lineage>
</organism>
<accession>A0A858SU90</accession>
<dbReference type="SUPFAM" id="SSF55957">
    <property type="entry name" value="Phosphoglucomutase, C-terminal domain"/>
    <property type="match status" value="1"/>
</dbReference>
<evidence type="ECO:0000256" key="2">
    <source>
        <dbReference type="ARBA" id="ARBA00010231"/>
    </source>
</evidence>
<dbReference type="InterPro" id="IPR036900">
    <property type="entry name" value="A-D-PHexomutase_C_sf"/>
</dbReference>
<evidence type="ECO:0000313" key="13">
    <source>
        <dbReference type="Proteomes" id="UP000503308"/>
    </source>
</evidence>
<dbReference type="Proteomes" id="UP000503308">
    <property type="component" value="Chromosome"/>
</dbReference>
<evidence type="ECO:0000256" key="1">
    <source>
        <dbReference type="ARBA" id="ARBA00001946"/>
    </source>
</evidence>
<feature type="domain" description="Alpha-D-phosphohexomutase alpha/beta/alpha" evidence="10">
    <location>
        <begin position="147"/>
        <end position="243"/>
    </location>
</feature>
<feature type="domain" description="Alpha-D-phosphohexomutase alpha/beta/alpha" evidence="11">
    <location>
        <begin position="248"/>
        <end position="329"/>
    </location>
</feature>
<dbReference type="InterPro" id="IPR016055">
    <property type="entry name" value="A-D-PHexomutase_a/b/a-I/II/III"/>
</dbReference>
<dbReference type="InterPro" id="IPR005845">
    <property type="entry name" value="A-D-PHexomutase_a/b/a-II"/>
</dbReference>
<dbReference type="Pfam" id="PF02880">
    <property type="entry name" value="PGM_PMM_III"/>
    <property type="match status" value="1"/>
</dbReference>
<evidence type="ECO:0000259" key="8">
    <source>
        <dbReference type="Pfam" id="PF00408"/>
    </source>
</evidence>